<evidence type="ECO:0000256" key="4">
    <source>
        <dbReference type="ARBA" id="ARBA00022824"/>
    </source>
</evidence>
<dbReference type="GO" id="GO:0005102">
    <property type="term" value="F:signaling receptor binding"/>
    <property type="evidence" value="ECO:0007669"/>
    <property type="project" value="TreeGrafter"/>
</dbReference>
<dbReference type="GO" id="GO:0005783">
    <property type="term" value="C:endoplasmic reticulum"/>
    <property type="evidence" value="ECO:0007669"/>
    <property type="project" value="UniProtKB-SubCell"/>
</dbReference>
<keyword evidence="9" id="KW-1185">Reference proteome</keyword>
<organism evidence="8 9">
    <name type="scientific">Aldrovandia affinis</name>
    <dbReference type="NCBI Taxonomy" id="143900"/>
    <lineage>
        <taxon>Eukaryota</taxon>
        <taxon>Metazoa</taxon>
        <taxon>Chordata</taxon>
        <taxon>Craniata</taxon>
        <taxon>Vertebrata</taxon>
        <taxon>Euteleostomi</taxon>
        <taxon>Actinopterygii</taxon>
        <taxon>Neopterygii</taxon>
        <taxon>Teleostei</taxon>
        <taxon>Notacanthiformes</taxon>
        <taxon>Halosauridae</taxon>
        <taxon>Aldrovandia</taxon>
    </lineage>
</organism>
<keyword evidence="4" id="KW-0256">Endoplasmic reticulum</keyword>
<feature type="domain" description="Ankyrin repeat" evidence="7">
    <location>
        <begin position="2"/>
        <end position="55"/>
    </location>
</feature>
<evidence type="ECO:0000259" key="7">
    <source>
        <dbReference type="Pfam" id="PF11904"/>
    </source>
</evidence>
<protein>
    <recommendedName>
        <fullName evidence="7">Ankyrin repeat domain-containing protein</fullName>
    </recommendedName>
</protein>
<keyword evidence="5" id="KW-0040">ANK repeat</keyword>
<name>A0AAD7R2B9_9TELE</name>
<evidence type="ECO:0000313" key="8">
    <source>
        <dbReference type="EMBL" id="KAJ8355370.1"/>
    </source>
</evidence>
<dbReference type="EMBL" id="JAINUG010001365">
    <property type="protein sequence ID" value="KAJ8355370.1"/>
    <property type="molecule type" value="Genomic_DNA"/>
</dbReference>
<evidence type="ECO:0000256" key="3">
    <source>
        <dbReference type="ARBA" id="ARBA00022737"/>
    </source>
</evidence>
<dbReference type="Pfam" id="PF11904">
    <property type="entry name" value="ANKRD13_C"/>
    <property type="match status" value="1"/>
</dbReference>
<evidence type="ECO:0000256" key="6">
    <source>
        <dbReference type="ARBA" id="ARBA00023136"/>
    </source>
</evidence>
<keyword evidence="3" id="KW-0677">Repeat</keyword>
<evidence type="ECO:0000256" key="2">
    <source>
        <dbReference type="ARBA" id="ARBA00004308"/>
    </source>
</evidence>
<comment type="caution">
    <text evidence="8">The sequence shown here is derived from an EMBL/GenBank/DDBJ whole genome shotgun (WGS) entry which is preliminary data.</text>
</comment>
<dbReference type="InterPro" id="IPR021832">
    <property type="entry name" value="ANKRD13"/>
</dbReference>
<dbReference type="GO" id="GO:0006621">
    <property type="term" value="P:protein retention in ER lumen"/>
    <property type="evidence" value="ECO:0007669"/>
    <property type="project" value="TreeGrafter"/>
</dbReference>
<dbReference type="InterPro" id="IPR055285">
    <property type="entry name" value="ANKRD13_C"/>
</dbReference>
<dbReference type="PANTHER" id="PTHR12447">
    <property type="entry name" value="ANKYRIN REPEAT DOMAIN-CONTAINING PROTEIN 13"/>
    <property type="match status" value="1"/>
</dbReference>
<proteinExistence type="predicted"/>
<reference evidence="8" key="1">
    <citation type="journal article" date="2023" name="Science">
        <title>Genome structures resolve the early diversification of teleost fishes.</title>
        <authorList>
            <person name="Parey E."/>
            <person name="Louis A."/>
            <person name="Montfort J."/>
            <person name="Bouchez O."/>
            <person name="Roques C."/>
            <person name="Iampietro C."/>
            <person name="Lluch J."/>
            <person name="Castinel A."/>
            <person name="Donnadieu C."/>
            <person name="Desvignes T."/>
            <person name="Floi Bucao C."/>
            <person name="Jouanno E."/>
            <person name="Wen M."/>
            <person name="Mejri S."/>
            <person name="Dirks R."/>
            <person name="Jansen H."/>
            <person name="Henkel C."/>
            <person name="Chen W.J."/>
            <person name="Zahm M."/>
            <person name="Cabau C."/>
            <person name="Klopp C."/>
            <person name="Thompson A.W."/>
            <person name="Robinson-Rechavi M."/>
            <person name="Braasch I."/>
            <person name="Lecointre G."/>
            <person name="Bobe J."/>
            <person name="Postlethwait J.H."/>
            <person name="Berthelot C."/>
            <person name="Roest Crollius H."/>
            <person name="Guiguen Y."/>
        </authorList>
    </citation>
    <scope>NUCLEOTIDE SEQUENCE</scope>
    <source>
        <strain evidence="8">NC1722</strain>
    </source>
</reference>
<dbReference type="Proteomes" id="UP001221898">
    <property type="component" value="Unassembled WGS sequence"/>
</dbReference>
<accession>A0AAD7R2B9</accession>
<sequence length="79" mass="8922">MESKKNFKATVAMSQDFPLGIELLNVLEVIAPFKHFNKLREFVQMKLPPGFPVKLGRDVSDEVCLTGSEKHSPAHRQTL</sequence>
<dbReference type="AlphaFoldDB" id="A0AAD7R2B9"/>
<evidence type="ECO:0000256" key="1">
    <source>
        <dbReference type="ARBA" id="ARBA00004240"/>
    </source>
</evidence>
<evidence type="ECO:0000313" key="9">
    <source>
        <dbReference type="Proteomes" id="UP001221898"/>
    </source>
</evidence>
<comment type="subcellular location">
    <subcellularLocation>
        <location evidence="2">Endomembrane system</location>
    </subcellularLocation>
    <subcellularLocation>
        <location evidence="1">Endoplasmic reticulum</location>
    </subcellularLocation>
</comment>
<dbReference type="PANTHER" id="PTHR12447:SF25">
    <property type="entry name" value="ANKYRIN REPEAT DOMAIN-CONTAINING PROTEIN 13C"/>
    <property type="match status" value="1"/>
</dbReference>
<evidence type="ECO:0000256" key="5">
    <source>
        <dbReference type="ARBA" id="ARBA00023043"/>
    </source>
</evidence>
<keyword evidence="6" id="KW-0472">Membrane</keyword>
<gene>
    <name evidence="8" type="ORF">AAFF_G00060640</name>
</gene>